<sequence length="178" mass="20633">MNDGYKEEEIEQLKAECEEEDQIFVLVEDEEDMSDENEFAHFQFVGKHNGKEVIYDALLSTLSLHHSSLLYEEAEAKVAKLYKDYVPFEERAEGAKVNEEAEQMIEELIEEMEDEETVKVAEFCEIDMDFEYGIGLDVALNVEEVTVEVIEKFINDFNNGTLKLDKTAYSFKHGFDED</sequence>
<evidence type="ECO:0000313" key="2">
    <source>
        <dbReference type="EMBL" id="MCP9765256.1"/>
    </source>
</evidence>
<evidence type="ECO:0000256" key="1">
    <source>
        <dbReference type="SAM" id="Coils"/>
    </source>
</evidence>
<proteinExistence type="predicted"/>
<feature type="coiled-coil region" evidence="1">
    <location>
        <begin position="91"/>
        <end position="118"/>
    </location>
</feature>
<reference evidence="2 3" key="1">
    <citation type="submission" date="2018-11" db="EMBL/GenBank/DDBJ databases">
        <title>Novel bacteria species description.</title>
        <authorList>
            <person name="Han J.-H."/>
        </authorList>
    </citation>
    <scope>NUCLEOTIDE SEQUENCE [LARGE SCALE GENOMIC DNA]</scope>
    <source>
        <strain evidence="2 3">KCTC23259</strain>
    </source>
</reference>
<accession>A0AAE3H774</accession>
<dbReference type="Proteomes" id="UP001204144">
    <property type="component" value="Unassembled WGS sequence"/>
</dbReference>
<gene>
    <name evidence="2" type="ORF">EGI31_20165</name>
</gene>
<dbReference type="AlphaFoldDB" id="A0AAE3H774"/>
<dbReference type="RefSeq" id="WP_255038946.1">
    <property type="nucleotide sequence ID" value="NZ_RJUF01000181.1"/>
</dbReference>
<evidence type="ECO:0000313" key="3">
    <source>
        <dbReference type="Proteomes" id="UP001204144"/>
    </source>
</evidence>
<comment type="caution">
    <text evidence="2">The sequence shown here is derived from an EMBL/GenBank/DDBJ whole genome shotgun (WGS) entry which is preliminary data.</text>
</comment>
<keyword evidence="1" id="KW-0175">Coiled coil</keyword>
<name>A0AAE3H774_9BACT</name>
<dbReference type="EMBL" id="RJUF01000181">
    <property type="protein sequence ID" value="MCP9765256.1"/>
    <property type="molecule type" value="Genomic_DNA"/>
</dbReference>
<keyword evidence="3" id="KW-1185">Reference proteome</keyword>
<protein>
    <submittedName>
        <fullName evidence="2">Uncharacterized protein</fullName>
    </submittedName>
</protein>
<organism evidence="2 3">
    <name type="scientific">Lacihabitans soyangensis</name>
    <dbReference type="NCBI Taxonomy" id="869394"/>
    <lineage>
        <taxon>Bacteria</taxon>
        <taxon>Pseudomonadati</taxon>
        <taxon>Bacteroidota</taxon>
        <taxon>Cytophagia</taxon>
        <taxon>Cytophagales</taxon>
        <taxon>Leadbetterellaceae</taxon>
        <taxon>Lacihabitans</taxon>
    </lineage>
</organism>